<accession>A0A976FPP4</accession>
<protein>
    <recommendedName>
        <fullName evidence="2">FHA domain-containing protein</fullName>
    </recommendedName>
</protein>
<dbReference type="AlphaFoldDB" id="A0A976FPP4"/>
<dbReference type="PROSITE" id="PS50006">
    <property type="entry name" value="FHA_DOMAIN"/>
    <property type="match status" value="1"/>
</dbReference>
<dbReference type="KEGG" id="blac:94350032"/>
<keyword evidence="1" id="KW-0175">Coiled coil</keyword>
<dbReference type="GeneID" id="94350032"/>
<keyword evidence="4" id="KW-1185">Reference proteome</keyword>
<reference evidence="3 4" key="1">
    <citation type="journal article" date="2021" name="Genome Biol.">
        <title>AFLAP: assembly-free linkage analysis pipeline using k-mers from genome sequencing data.</title>
        <authorList>
            <person name="Fletcher K."/>
            <person name="Zhang L."/>
            <person name="Gil J."/>
            <person name="Han R."/>
            <person name="Cavanaugh K."/>
            <person name="Michelmore R."/>
        </authorList>
    </citation>
    <scope>NUCLEOTIDE SEQUENCE [LARGE SCALE GENOMIC DNA]</scope>
    <source>
        <strain evidence="3 4">SF5</strain>
    </source>
</reference>
<dbReference type="EMBL" id="SHOA02000014">
    <property type="protein sequence ID" value="TDH70480.1"/>
    <property type="molecule type" value="Genomic_DNA"/>
</dbReference>
<name>A0A976FPP4_BRELC</name>
<proteinExistence type="predicted"/>
<gene>
    <name evidence="3" type="ORF">CCR75_006291</name>
</gene>
<dbReference type="InterPro" id="IPR000253">
    <property type="entry name" value="FHA_dom"/>
</dbReference>
<evidence type="ECO:0000256" key="1">
    <source>
        <dbReference type="SAM" id="Coils"/>
    </source>
</evidence>
<dbReference type="Pfam" id="PF00498">
    <property type="entry name" value="FHA"/>
    <property type="match status" value="1"/>
</dbReference>
<evidence type="ECO:0000313" key="3">
    <source>
        <dbReference type="EMBL" id="TDH70480.1"/>
    </source>
</evidence>
<dbReference type="SMART" id="SM00240">
    <property type="entry name" value="FHA"/>
    <property type="match status" value="1"/>
</dbReference>
<evidence type="ECO:0000259" key="2">
    <source>
        <dbReference type="PROSITE" id="PS50006"/>
    </source>
</evidence>
<feature type="domain" description="FHA" evidence="2">
    <location>
        <begin position="33"/>
        <end position="85"/>
    </location>
</feature>
<dbReference type="Gene3D" id="2.60.200.20">
    <property type="match status" value="1"/>
</dbReference>
<evidence type="ECO:0000313" key="4">
    <source>
        <dbReference type="Proteomes" id="UP000294530"/>
    </source>
</evidence>
<dbReference type="SUPFAM" id="SSF49879">
    <property type="entry name" value="SMAD/FHA domain"/>
    <property type="match status" value="1"/>
</dbReference>
<dbReference type="InterPro" id="IPR008984">
    <property type="entry name" value="SMAD_FHA_dom_sf"/>
</dbReference>
<dbReference type="CDD" id="cd00060">
    <property type="entry name" value="FHA"/>
    <property type="match status" value="1"/>
</dbReference>
<dbReference type="OrthoDB" id="687730at2759"/>
<feature type="coiled-coil region" evidence="1">
    <location>
        <begin position="300"/>
        <end position="341"/>
    </location>
</feature>
<organism evidence="3 4">
    <name type="scientific">Bremia lactucae</name>
    <name type="common">Lettuce downy mildew</name>
    <dbReference type="NCBI Taxonomy" id="4779"/>
    <lineage>
        <taxon>Eukaryota</taxon>
        <taxon>Sar</taxon>
        <taxon>Stramenopiles</taxon>
        <taxon>Oomycota</taxon>
        <taxon>Peronosporomycetes</taxon>
        <taxon>Peronosporales</taxon>
        <taxon>Peronosporaceae</taxon>
        <taxon>Bremia</taxon>
    </lineage>
</organism>
<sequence length="596" mass="66805">MACCFGLEGTRGPHGNFILCYCHVAAASPSEILCIGRKKCCWLRLPEDLEVSSVHAEIHVRKSGTSVSIRDVHSTNGTTLNGKLLHAYDEYQLHNKDIIAVGKTSLRFVHDEHGPSCGKEIREANSIQKPRLLTPATSVSTEKLLKQDSIINNRTVSISNEPDRELAPDELVMKPFHEINSAQKDAEKKSEKCLDGSTLEIATCAGCQATIGHLELLKQQAHLNECLGGRMASTKNAGSKTFKRNKPLVPICVKKTKKTKASEENTKDVAGKVKQGRKRKRVMDTNEHCELIVAPSLTKEQQTERQLAVATKKLVQLDEQVAKLAKKRKTLVKSIERLEKMKIKLQKSQILPPATVRKLLNLQVAFKVLFPRNCEANPIDFREKNKRVQYASLVAKRYAPSRWKDREKCHEKEQKEIAAIATISMWARASQQRFACDAVLLYCNTIFRRYVDRNPVTNAEVLIQGKDVGASNSFNETVPDVVKRVFLNWQHDIALIQELQVEELERGIAAIETKNLLADAALSGNLISNLWSGSCTEENEASNEIKSTVDIFTTAKSTEEDMRLAWEYMATVIKQLIDRKRVCVDSVDVPEKEAVS</sequence>
<dbReference type="RefSeq" id="XP_067819979.1">
    <property type="nucleotide sequence ID" value="XM_067964361.1"/>
</dbReference>
<comment type="caution">
    <text evidence="3">The sequence shown here is derived from an EMBL/GenBank/DDBJ whole genome shotgun (WGS) entry which is preliminary data.</text>
</comment>
<dbReference type="Proteomes" id="UP000294530">
    <property type="component" value="Unassembled WGS sequence"/>
</dbReference>